<keyword evidence="3" id="KW-0808">Transferase</keyword>
<dbReference type="Pfam" id="PF13230">
    <property type="entry name" value="GATase_4"/>
    <property type="match status" value="1"/>
</dbReference>
<dbReference type="Proteomes" id="UP000276568">
    <property type="component" value="Unassembled WGS sequence"/>
</dbReference>
<gene>
    <name evidence="3" type="ORF">EDX97_00505</name>
</gene>
<dbReference type="InterPro" id="IPR026869">
    <property type="entry name" value="EgtC-like"/>
</dbReference>
<proteinExistence type="predicted"/>
<dbReference type="Gene3D" id="3.60.20.10">
    <property type="entry name" value="Glutamine Phosphoribosylpyrophosphate, subunit 1, domain 1"/>
    <property type="match status" value="1"/>
</dbReference>
<evidence type="ECO:0000313" key="3">
    <source>
        <dbReference type="EMBL" id="RNM31089.1"/>
    </source>
</evidence>
<dbReference type="OrthoDB" id="321954at2"/>
<name>A0A3N0I234_9FIRM</name>
<dbReference type="EMBL" id="RJQC01000001">
    <property type="protein sequence ID" value="RNM31089.1"/>
    <property type="molecule type" value="Genomic_DNA"/>
</dbReference>
<dbReference type="InterPro" id="IPR017932">
    <property type="entry name" value="GATase_2_dom"/>
</dbReference>
<evidence type="ECO:0000313" key="4">
    <source>
        <dbReference type="Proteomes" id="UP000276568"/>
    </source>
</evidence>
<evidence type="ECO:0000259" key="2">
    <source>
        <dbReference type="PROSITE" id="PS51278"/>
    </source>
</evidence>
<feature type="domain" description="Glutamine amidotransferase type-2" evidence="2">
    <location>
        <begin position="2"/>
        <end position="260"/>
    </location>
</feature>
<dbReference type="SUPFAM" id="SSF56235">
    <property type="entry name" value="N-terminal nucleophile aminohydrolases (Ntn hydrolases)"/>
    <property type="match status" value="1"/>
</dbReference>
<keyword evidence="1 3" id="KW-0315">Glutamine amidotransferase</keyword>
<accession>A0A3N0I234</accession>
<dbReference type="AlphaFoldDB" id="A0A3N0I234"/>
<dbReference type="CDD" id="cd01908">
    <property type="entry name" value="YafJ"/>
    <property type="match status" value="1"/>
</dbReference>
<reference evidence="3 4" key="1">
    <citation type="submission" date="2018-11" db="EMBL/GenBank/DDBJ databases">
        <title>Clostridium sp. nov., a member of the family Erysipelotrichaceae isolated from pig faeces.</title>
        <authorList>
            <person name="Chang Y.-H."/>
        </authorList>
    </citation>
    <scope>NUCLEOTIDE SEQUENCE [LARGE SCALE GENOMIC DNA]</scope>
    <source>
        <strain evidence="3 4">YH-panp20</strain>
    </source>
</reference>
<dbReference type="PANTHER" id="PTHR42824">
    <property type="entry name" value="GLUTAMINE AMIDOTRANSFERASE"/>
    <property type="match status" value="1"/>
</dbReference>
<dbReference type="InterPro" id="IPR029055">
    <property type="entry name" value="Ntn_hydrolases_N"/>
</dbReference>
<dbReference type="GO" id="GO:0016740">
    <property type="term" value="F:transferase activity"/>
    <property type="evidence" value="ECO:0007669"/>
    <property type="project" value="UniProtKB-KW"/>
</dbReference>
<dbReference type="PANTHER" id="PTHR42824:SF1">
    <property type="entry name" value="GLUTAMINE AMIDOTRANSFERASE YAFJ-RELATED"/>
    <property type="match status" value="1"/>
</dbReference>
<evidence type="ECO:0000256" key="1">
    <source>
        <dbReference type="ARBA" id="ARBA00022962"/>
    </source>
</evidence>
<sequence length="260" mass="30372">MCELFGFSGNTYKEMNDYLDVFYSHSVRHPHGWGLAILDGKVSRVEKESKQAIRSLYLAERLSEPIYARTCLAHIRYATVGEMKYNNCNPYRWVDRYGRTWTMVHNGTIFNYDALNKYKKVQDGETDSERVLLFIVDAINRKEIELGKELNQQERFELLDTLVCDLSQGNKLNLMIYDGDNFYVHTNEAHTLNQLETPDGRYFSTKPLSEEDWYPVPLTQLLAYQDGELIYQGTNHHHEYVYNADQFKSIGGDFIDFANL</sequence>
<dbReference type="PROSITE" id="PS51278">
    <property type="entry name" value="GATASE_TYPE_2"/>
    <property type="match status" value="1"/>
</dbReference>
<comment type="caution">
    <text evidence="3">The sequence shown here is derived from an EMBL/GenBank/DDBJ whole genome shotgun (WGS) entry which is preliminary data.</text>
</comment>
<organism evidence="3 4">
    <name type="scientific">Absicoccus porci</name>
    <dbReference type="NCBI Taxonomy" id="2486576"/>
    <lineage>
        <taxon>Bacteria</taxon>
        <taxon>Bacillati</taxon>
        <taxon>Bacillota</taxon>
        <taxon>Erysipelotrichia</taxon>
        <taxon>Erysipelotrichales</taxon>
        <taxon>Erysipelotrichaceae</taxon>
        <taxon>Absicoccus</taxon>
    </lineage>
</organism>
<protein>
    <submittedName>
        <fullName evidence="3">Class II glutamine amidotransferase</fullName>
    </submittedName>
</protein>
<keyword evidence="4" id="KW-1185">Reference proteome</keyword>
<dbReference type="RefSeq" id="WP_128519269.1">
    <property type="nucleotide sequence ID" value="NZ_JALFCT010000005.1"/>
</dbReference>